<protein>
    <recommendedName>
        <fullName evidence="3">Oxidoreductase</fullName>
    </recommendedName>
</protein>
<proteinExistence type="predicted"/>
<evidence type="ECO:0000313" key="2">
    <source>
        <dbReference type="Proteomes" id="UP000320225"/>
    </source>
</evidence>
<dbReference type="InterPro" id="IPR008318">
    <property type="entry name" value="UCP030820"/>
</dbReference>
<comment type="caution">
    <text evidence="1">The sequence shown here is derived from an EMBL/GenBank/DDBJ whole genome shotgun (WGS) entry which is preliminary data.</text>
</comment>
<keyword evidence="2" id="KW-1185">Reference proteome</keyword>
<organism evidence="1 2">
    <name type="scientific">Tepidimonas sediminis</name>
    <dbReference type="NCBI Taxonomy" id="2588941"/>
    <lineage>
        <taxon>Bacteria</taxon>
        <taxon>Pseudomonadati</taxon>
        <taxon>Pseudomonadota</taxon>
        <taxon>Betaproteobacteria</taxon>
        <taxon>Burkholderiales</taxon>
        <taxon>Tepidimonas</taxon>
    </lineage>
</organism>
<sequence>MKTEPVFHLVDPRHDPWRRAAPDDPAPAPRAGLLLQAAQWQAVRTRWPAELPVGVLWPNDQPVEPLRPDLARLELVALHFPVWTDGRAYSQARLLRGRWGFRGQIRAVGDVLADQVLQLWRCGFDAAELRPGQSPVVAQAALRWFDTIPQPDVRQPEGELRHG</sequence>
<name>A0A554WT91_9BURK</name>
<dbReference type="EMBL" id="VJND01000002">
    <property type="protein sequence ID" value="TSE26744.1"/>
    <property type="molecule type" value="Genomic_DNA"/>
</dbReference>
<gene>
    <name evidence="1" type="ORF">Tsedi_00452</name>
</gene>
<evidence type="ECO:0000313" key="1">
    <source>
        <dbReference type="EMBL" id="TSE26744.1"/>
    </source>
</evidence>
<reference evidence="1 2" key="1">
    <citation type="submission" date="2019-07" db="EMBL/GenBank/DDBJ databases">
        <title>Tepidimonas sediminis YIM 72259 draft genome.</title>
        <authorList>
            <person name="Da Costa M.S."/>
            <person name="Froufe H.J.C."/>
            <person name="Egas C."/>
            <person name="Albuquerque L."/>
        </authorList>
    </citation>
    <scope>NUCLEOTIDE SEQUENCE [LARGE SCALE GENOMIC DNA]</scope>
    <source>
        <strain evidence="1 2">YIM 72259</strain>
    </source>
</reference>
<accession>A0A554WT91</accession>
<dbReference type="Proteomes" id="UP000320225">
    <property type="component" value="Unassembled WGS sequence"/>
</dbReference>
<dbReference type="OrthoDB" id="9800421at2"/>
<dbReference type="RefSeq" id="WP_143893193.1">
    <property type="nucleotide sequence ID" value="NZ_VJND01000002.1"/>
</dbReference>
<dbReference type="PIRSF" id="PIRSF030820">
    <property type="entry name" value="UCP030820"/>
    <property type="match status" value="1"/>
</dbReference>
<dbReference type="AlphaFoldDB" id="A0A554WT91"/>
<dbReference type="Pfam" id="PF06073">
    <property type="entry name" value="DUF934"/>
    <property type="match status" value="1"/>
</dbReference>
<evidence type="ECO:0008006" key="3">
    <source>
        <dbReference type="Google" id="ProtNLM"/>
    </source>
</evidence>